<dbReference type="Gene3D" id="3.40.50.12230">
    <property type="match status" value="1"/>
</dbReference>
<name>A0A1W1BSN1_9ZZZZ</name>
<dbReference type="InterPro" id="IPR041711">
    <property type="entry name" value="Met-tRNA-FMT_N"/>
</dbReference>
<dbReference type="PANTHER" id="PTHR11138:SF5">
    <property type="entry name" value="METHIONYL-TRNA FORMYLTRANSFERASE, MITOCHONDRIAL"/>
    <property type="match status" value="1"/>
</dbReference>
<dbReference type="InterPro" id="IPR044135">
    <property type="entry name" value="Met-tRNA-FMT_C"/>
</dbReference>
<evidence type="ECO:0000259" key="6">
    <source>
        <dbReference type="Pfam" id="PF02911"/>
    </source>
</evidence>
<dbReference type="GO" id="GO:0004479">
    <property type="term" value="F:methionyl-tRNA formyltransferase activity"/>
    <property type="evidence" value="ECO:0007669"/>
    <property type="project" value="UniProtKB-EC"/>
</dbReference>
<dbReference type="InterPro" id="IPR036477">
    <property type="entry name" value="Formyl_transf_N_sf"/>
</dbReference>
<dbReference type="SUPFAM" id="SSF50486">
    <property type="entry name" value="FMT C-terminal domain-like"/>
    <property type="match status" value="1"/>
</dbReference>
<dbReference type="Pfam" id="PF00551">
    <property type="entry name" value="Formyl_trans_N"/>
    <property type="match status" value="1"/>
</dbReference>
<dbReference type="SUPFAM" id="SSF53328">
    <property type="entry name" value="Formyltransferase"/>
    <property type="match status" value="1"/>
</dbReference>
<proteinExistence type="inferred from homology"/>
<protein>
    <recommendedName>
        <fullName evidence="2">methionyl-tRNA formyltransferase</fullName>
        <ecNumber evidence="2">2.1.2.9</ecNumber>
    </recommendedName>
</protein>
<dbReference type="AlphaFoldDB" id="A0A1W1BSN1"/>
<comment type="similarity">
    <text evidence="1">Belongs to the Fmt family.</text>
</comment>
<dbReference type="InterPro" id="IPR002376">
    <property type="entry name" value="Formyl_transf_N"/>
</dbReference>
<dbReference type="InterPro" id="IPR011034">
    <property type="entry name" value="Formyl_transferase-like_C_sf"/>
</dbReference>
<dbReference type="InterPro" id="IPR005794">
    <property type="entry name" value="Fmt"/>
</dbReference>
<dbReference type="GO" id="GO:0005829">
    <property type="term" value="C:cytosol"/>
    <property type="evidence" value="ECO:0007669"/>
    <property type="project" value="TreeGrafter"/>
</dbReference>
<evidence type="ECO:0000259" key="5">
    <source>
        <dbReference type="Pfam" id="PF00551"/>
    </source>
</evidence>
<dbReference type="CDD" id="cd08704">
    <property type="entry name" value="Met_tRNA_FMT_C"/>
    <property type="match status" value="1"/>
</dbReference>
<sequence>MIKVIFMGTPEYAEEILKKLIEDSQIEVISVYTQPDKPVGRKKILTPPPVKELALKHKIKVYQPSLLRDSEAITSVLEQECDFIVVAAYGQILPKEILNHAPCINLHASILPRYRGASPIQQAILNGDTKTGVTAMLMDEGLDTGDIIKIEECAIDADEMVEELFIKLTNIAAALTLDVVKNFSSYKPIPQDDAKASYCKKITKADGLVEFDDAKSLYNRYRAFTPWPGVYLKSGLKLKKMKLLSTQGGFKKGEILEVGECAKIGCETGSVAICRVQPPSKKEMDIISYLNGKRLNLADTLA</sequence>
<dbReference type="EC" id="2.1.2.9" evidence="2"/>
<evidence type="ECO:0000256" key="4">
    <source>
        <dbReference type="ARBA" id="ARBA00022917"/>
    </source>
</evidence>
<feature type="domain" description="Formyl transferase C-terminal" evidence="6">
    <location>
        <begin position="201"/>
        <end position="294"/>
    </location>
</feature>
<dbReference type="HAMAP" id="MF_00182">
    <property type="entry name" value="Formyl_trans"/>
    <property type="match status" value="1"/>
</dbReference>
<organism evidence="7">
    <name type="scientific">hydrothermal vent metagenome</name>
    <dbReference type="NCBI Taxonomy" id="652676"/>
    <lineage>
        <taxon>unclassified sequences</taxon>
        <taxon>metagenomes</taxon>
        <taxon>ecological metagenomes</taxon>
    </lineage>
</organism>
<evidence type="ECO:0000313" key="7">
    <source>
        <dbReference type="EMBL" id="SFV56580.1"/>
    </source>
</evidence>
<feature type="domain" description="Formyl transferase N-terminal" evidence="5">
    <location>
        <begin position="3"/>
        <end position="172"/>
    </location>
</feature>
<dbReference type="InterPro" id="IPR005793">
    <property type="entry name" value="Formyl_trans_C"/>
</dbReference>
<dbReference type="Pfam" id="PF02911">
    <property type="entry name" value="Formyl_trans_C"/>
    <property type="match status" value="1"/>
</dbReference>
<evidence type="ECO:0000256" key="1">
    <source>
        <dbReference type="ARBA" id="ARBA00010699"/>
    </source>
</evidence>
<evidence type="ECO:0000256" key="3">
    <source>
        <dbReference type="ARBA" id="ARBA00022679"/>
    </source>
</evidence>
<dbReference type="EMBL" id="FPHB01000038">
    <property type="protein sequence ID" value="SFV56580.1"/>
    <property type="molecule type" value="Genomic_DNA"/>
</dbReference>
<keyword evidence="3 7" id="KW-0808">Transferase</keyword>
<dbReference type="NCBIfam" id="TIGR00460">
    <property type="entry name" value="fmt"/>
    <property type="match status" value="1"/>
</dbReference>
<accession>A0A1W1BSN1</accession>
<gene>
    <name evidence="7" type="ORF">MNB_SM-7-414</name>
</gene>
<reference evidence="7" key="1">
    <citation type="submission" date="2016-10" db="EMBL/GenBank/DDBJ databases">
        <authorList>
            <person name="de Groot N.N."/>
        </authorList>
    </citation>
    <scope>NUCLEOTIDE SEQUENCE</scope>
</reference>
<keyword evidence="4" id="KW-0648">Protein biosynthesis</keyword>
<dbReference type="CDD" id="cd08646">
    <property type="entry name" value="FMT_core_Met-tRNA-FMT_N"/>
    <property type="match status" value="1"/>
</dbReference>
<evidence type="ECO:0000256" key="2">
    <source>
        <dbReference type="ARBA" id="ARBA00012261"/>
    </source>
</evidence>
<dbReference type="PANTHER" id="PTHR11138">
    <property type="entry name" value="METHIONYL-TRNA FORMYLTRANSFERASE"/>
    <property type="match status" value="1"/>
</dbReference>